<feature type="domain" description="Protein kinase" evidence="8">
    <location>
        <begin position="18"/>
        <end position="271"/>
    </location>
</feature>
<dbReference type="OrthoDB" id="9762169at2"/>
<sequence length="527" mass="55784">MAMAETQVRAHEWPAGRYRLLEVVQRGTNRVCWYAEDAATGRPRLVTRVELPAGGTPETGRLTAARVLRASEVMARLCPGRVATVLDAAEEAGALWTVAEWIDGMPLDELLARQGALPYARAARIGLELLDVLEAAHGEGVTHGELSPGQVFVRAEGPVVVTGFGWAGATLVPRVTAPSYASPEQARDQRIGPAADLWALGAILYTMTEGRPPFRDRGGPEATLRGVDRLPLRTPLRAGPLTPAVQGLLRKESGERLPRPLAREALTRVLAEDARDGAPTGPGARLRAAVRRTGRGWGGRTVAAGTALAVVTVSGAVLYATRDLPGTEPSAAVPPPRTSAAPTPTGSSPAAAPTPAPTASATAPAAPGGNVLPNGYRGHTAPEGFTVALPDGWKRLRTARGGDRSYRVTYGPGGSDPRTLSVTYSERLGPDPVAVWRDDVQPGLERLGGFRRIGTVRATRYQGYEAADMEWLSGTGSDRVRTFGRGFLLGGHRGYSLRFTAAAGAWDSADSRSALDTFLRTFRAQDN</sequence>
<dbReference type="Proteomes" id="UP000270471">
    <property type="component" value="Unassembled WGS sequence"/>
</dbReference>
<accession>A0A3M0HRH6</accession>
<dbReference type="InterPro" id="IPR011009">
    <property type="entry name" value="Kinase-like_dom_sf"/>
</dbReference>
<dbReference type="Gene3D" id="1.10.510.10">
    <property type="entry name" value="Transferase(Phosphotransferase) domain 1"/>
    <property type="match status" value="1"/>
</dbReference>
<dbReference type="GO" id="GO:0004674">
    <property type="term" value="F:protein serine/threonine kinase activity"/>
    <property type="evidence" value="ECO:0007669"/>
    <property type="project" value="UniProtKB-KW"/>
</dbReference>
<evidence type="ECO:0000313" key="9">
    <source>
        <dbReference type="EMBL" id="RMB80051.1"/>
    </source>
</evidence>
<evidence type="ECO:0000259" key="8">
    <source>
        <dbReference type="PROSITE" id="PS50011"/>
    </source>
</evidence>
<proteinExistence type="predicted"/>
<evidence type="ECO:0000256" key="3">
    <source>
        <dbReference type="ARBA" id="ARBA00022679"/>
    </source>
</evidence>
<feature type="compositionally biased region" description="Low complexity" evidence="7">
    <location>
        <begin position="338"/>
        <end position="367"/>
    </location>
</feature>
<dbReference type="AlphaFoldDB" id="A0A3M0HRH6"/>
<dbReference type="Gene3D" id="3.30.200.20">
    <property type="entry name" value="Phosphorylase Kinase, domain 1"/>
    <property type="match status" value="1"/>
</dbReference>
<evidence type="ECO:0000256" key="7">
    <source>
        <dbReference type="SAM" id="MobiDB-lite"/>
    </source>
</evidence>
<evidence type="ECO:0000256" key="5">
    <source>
        <dbReference type="ARBA" id="ARBA00022777"/>
    </source>
</evidence>
<dbReference type="Pfam" id="PF00069">
    <property type="entry name" value="Pkinase"/>
    <property type="match status" value="1"/>
</dbReference>
<dbReference type="SMART" id="SM00220">
    <property type="entry name" value="S_TKc"/>
    <property type="match status" value="1"/>
</dbReference>
<reference evidence="9 10" key="1">
    <citation type="submission" date="2017-11" db="EMBL/GenBank/DDBJ databases">
        <title>Draft genome of actinobacteria isolated from guarana (Paullinia cupana (Mart.) Ducke.</title>
        <authorList>
            <person name="Siqueira K.A."/>
            <person name="Liotti R.G."/>
            <person name="Mendes T.A.O."/>
            <person name="Soares M.A."/>
        </authorList>
    </citation>
    <scope>NUCLEOTIDE SEQUENCE [LARGE SCALE GENOMIC DNA]</scope>
    <source>
        <strain evidence="9 10">193</strain>
    </source>
</reference>
<dbReference type="PANTHER" id="PTHR43289:SF6">
    <property type="entry name" value="SERINE_THREONINE-PROTEIN KINASE NEKL-3"/>
    <property type="match status" value="1"/>
</dbReference>
<dbReference type="SUPFAM" id="SSF56112">
    <property type="entry name" value="Protein kinase-like (PK-like)"/>
    <property type="match status" value="1"/>
</dbReference>
<feature type="region of interest" description="Disordered" evidence="7">
    <location>
        <begin position="325"/>
        <end position="377"/>
    </location>
</feature>
<dbReference type="EC" id="2.7.11.1" evidence="1"/>
<gene>
    <name evidence="9" type="ORF">CTZ28_42230</name>
</gene>
<dbReference type="PANTHER" id="PTHR43289">
    <property type="entry name" value="MITOGEN-ACTIVATED PROTEIN KINASE KINASE KINASE 20-RELATED"/>
    <property type="match status" value="1"/>
</dbReference>
<dbReference type="EMBL" id="PENI01000048">
    <property type="protein sequence ID" value="RMB80051.1"/>
    <property type="molecule type" value="Genomic_DNA"/>
</dbReference>
<evidence type="ECO:0000256" key="4">
    <source>
        <dbReference type="ARBA" id="ARBA00022741"/>
    </source>
</evidence>
<protein>
    <recommendedName>
        <fullName evidence="1">non-specific serine/threonine protein kinase</fullName>
        <ecNumber evidence="1">2.7.11.1</ecNumber>
    </recommendedName>
</protein>
<dbReference type="PROSITE" id="PS50011">
    <property type="entry name" value="PROTEIN_KINASE_DOM"/>
    <property type="match status" value="1"/>
</dbReference>
<comment type="caution">
    <text evidence="9">The sequence shown here is derived from an EMBL/GenBank/DDBJ whole genome shotgun (WGS) entry which is preliminary data.</text>
</comment>
<keyword evidence="3" id="KW-0808">Transferase</keyword>
<keyword evidence="2 9" id="KW-0723">Serine/threonine-protein kinase</keyword>
<dbReference type="RefSeq" id="WP_121895124.1">
    <property type="nucleotide sequence ID" value="NZ_PENI01000048.1"/>
</dbReference>
<evidence type="ECO:0000256" key="1">
    <source>
        <dbReference type="ARBA" id="ARBA00012513"/>
    </source>
</evidence>
<evidence type="ECO:0000313" key="10">
    <source>
        <dbReference type="Proteomes" id="UP000270471"/>
    </source>
</evidence>
<keyword evidence="5 9" id="KW-0418">Kinase</keyword>
<dbReference type="InterPro" id="IPR000719">
    <property type="entry name" value="Prot_kinase_dom"/>
</dbReference>
<organism evidence="9 10">
    <name type="scientific">Streptomyces shenzhenensis</name>
    <dbReference type="NCBI Taxonomy" id="943815"/>
    <lineage>
        <taxon>Bacteria</taxon>
        <taxon>Bacillati</taxon>
        <taxon>Actinomycetota</taxon>
        <taxon>Actinomycetes</taxon>
        <taxon>Kitasatosporales</taxon>
        <taxon>Streptomycetaceae</taxon>
        <taxon>Streptomyces</taxon>
    </lineage>
</organism>
<dbReference type="GO" id="GO:0005524">
    <property type="term" value="F:ATP binding"/>
    <property type="evidence" value="ECO:0007669"/>
    <property type="project" value="UniProtKB-KW"/>
</dbReference>
<evidence type="ECO:0000256" key="6">
    <source>
        <dbReference type="ARBA" id="ARBA00022840"/>
    </source>
</evidence>
<evidence type="ECO:0000256" key="2">
    <source>
        <dbReference type="ARBA" id="ARBA00022527"/>
    </source>
</evidence>
<name>A0A3M0HRH6_9ACTN</name>
<dbReference type="CDD" id="cd14014">
    <property type="entry name" value="STKc_PknB_like"/>
    <property type="match status" value="1"/>
</dbReference>
<keyword evidence="6" id="KW-0067">ATP-binding</keyword>
<keyword evidence="10" id="KW-1185">Reference proteome</keyword>
<keyword evidence="4" id="KW-0547">Nucleotide-binding</keyword>